<dbReference type="HAMAP" id="MF_00193">
    <property type="entry name" value="NadE_ammonia_dep"/>
    <property type="match status" value="1"/>
</dbReference>
<dbReference type="InterPro" id="IPR022310">
    <property type="entry name" value="NAD/GMP_synthase"/>
</dbReference>
<dbReference type="GO" id="GO:0003952">
    <property type="term" value="F:NAD+ synthase (glutamine-hydrolyzing) activity"/>
    <property type="evidence" value="ECO:0007669"/>
    <property type="project" value="InterPro"/>
</dbReference>
<comment type="subunit">
    <text evidence="8">Homodimer.</text>
</comment>
<feature type="binding site" evidence="8">
    <location>
        <position position="174"/>
    </location>
    <ligand>
        <name>ATP</name>
        <dbReference type="ChEBI" id="CHEBI:30616"/>
    </ligand>
</feature>
<keyword evidence="6 8" id="KW-0460">Magnesium</keyword>
<evidence type="ECO:0000313" key="12">
    <source>
        <dbReference type="EMBL" id="XDK35764.1"/>
    </source>
</evidence>
<evidence type="ECO:0000256" key="1">
    <source>
        <dbReference type="ARBA" id="ARBA00005859"/>
    </source>
</evidence>
<dbReference type="GO" id="GO:0005737">
    <property type="term" value="C:cytoplasm"/>
    <property type="evidence" value="ECO:0007669"/>
    <property type="project" value="InterPro"/>
</dbReference>
<accession>A0AB39HYN3</accession>
<dbReference type="NCBIfam" id="NF001979">
    <property type="entry name" value="PRK00768.1"/>
    <property type="match status" value="1"/>
</dbReference>
<dbReference type="SUPFAM" id="SSF52402">
    <property type="entry name" value="Adenine nucleotide alpha hydrolases-like"/>
    <property type="match status" value="1"/>
</dbReference>
<feature type="binding site" evidence="8">
    <location>
        <position position="194"/>
    </location>
    <ligand>
        <name>deamido-NAD(+)</name>
        <dbReference type="ChEBI" id="CHEBI:58437"/>
        <note>ligand shared between two neighboring subunits</note>
    </ligand>
</feature>
<comment type="pathway">
    <text evidence="8">Cofactor biosynthesis; NAD(+) biosynthesis; NAD(+) from deamido-NAD(+) (ammonia route): step 1/1.</text>
</comment>
<dbReference type="EC" id="6.3.1.5" evidence="8 10"/>
<evidence type="ECO:0000256" key="7">
    <source>
        <dbReference type="ARBA" id="ARBA00023027"/>
    </source>
</evidence>
<evidence type="ECO:0000256" key="2">
    <source>
        <dbReference type="ARBA" id="ARBA00022598"/>
    </source>
</evidence>
<keyword evidence="3 8" id="KW-0479">Metal-binding</keyword>
<dbReference type="InterPro" id="IPR014729">
    <property type="entry name" value="Rossmann-like_a/b/a_fold"/>
</dbReference>
<dbReference type="CDD" id="cd00553">
    <property type="entry name" value="NAD_synthase"/>
    <property type="match status" value="1"/>
</dbReference>
<evidence type="ECO:0000256" key="4">
    <source>
        <dbReference type="ARBA" id="ARBA00022741"/>
    </source>
</evidence>
<evidence type="ECO:0000256" key="5">
    <source>
        <dbReference type="ARBA" id="ARBA00022840"/>
    </source>
</evidence>
<evidence type="ECO:0000256" key="6">
    <source>
        <dbReference type="ARBA" id="ARBA00022842"/>
    </source>
</evidence>
<dbReference type="Gene3D" id="3.40.50.620">
    <property type="entry name" value="HUPs"/>
    <property type="match status" value="1"/>
</dbReference>
<dbReference type="PANTHER" id="PTHR23090:SF7">
    <property type="entry name" value="NH(3)-DEPENDENT NAD(+) SYNTHETASE"/>
    <property type="match status" value="1"/>
</dbReference>
<organism evidence="12">
    <name type="scientific">Pseudomonas sp. Hg7Tf</name>
    <dbReference type="NCBI Taxonomy" id="3236988"/>
    <lineage>
        <taxon>Bacteria</taxon>
        <taxon>Pseudomonadati</taxon>
        <taxon>Pseudomonadota</taxon>
        <taxon>Gammaproteobacteria</taxon>
        <taxon>Pseudomonadales</taxon>
        <taxon>Pseudomonadaceae</taxon>
        <taxon>Pseudomonas</taxon>
    </lineage>
</organism>
<dbReference type="RefSeq" id="WP_045182402.1">
    <property type="nucleotide sequence ID" value="NZ_CP162607.1"/>
</dbReference>
<evidence type="ECO:0000256" key="8">
    <source>
        <dbReference type="HAMAP-Rule" id="MF_00193"/>
    </source>
</evidence>
<evidence type="ECO:0000256" key="9">
    <source>
        <dbReference type="RuleBase" id="RU003811"/>
    </source>
</evidence>
<feature type="binding site" evidence="8">
    <location>
        <begin position="59"/>
        <end position="66"/>
    </location>
    <ligand>
        <name>ATP</name>
        <dbReference type="ChEBI" id="CHEBI:30616"/>
    </ligand>
</feature>
<feature type="binding site" evidence="8">
    <location>
        <position position="179"/>
    </location>
    <ligand>
        <name>Mg(2+)</name>
        <dbReference type="ChEBI" id="CHEBI:18420"/>
    </ligand>
</feature>
<feature type="binding site" evidence="8">
    <location>
        <position position="225"/>
    </location>
    <ligand>
        <name>ATP</name>
        <dbReference type="ChEBI" id="CHEBI:30616"/>
    </ligand>
</feature>
<dbReference type="PANTHER" id="PTHR23090">
    <property type="entry name" value="NH 3 /GLUTAMINE-DEPENDENT NAD + SYNTHETASE"/>
    <property type="match status" value="1"/>
</dbReference>
<feature type="binding site" evidence="8">
    <location>
        <position position="65"/>
    </location>
    <ligand>
        <name>Mg(2+)</name>
        <dbReference type="ChEBI" id="CHEBI:18420"/>
    </ligand>
</feature>
<evidence type="ECO:0000256" key="10">
    <source>
        <dbReference type="RuleBase" id="RU003812"/>
    </source>
</evidence>
<dbReference type="GO" id="GO:0046872">
    <property type="term" value="F:metal ion binding"/>
    <property type="evidence" value="ECO:0007669"/>
    <property type="project" value="UniProtKB-KW"/>
</dbReference>
<dbReference type="Pfam" id="PF02540">
    <property type="entry name" value="NAD_synthase"/>
    <property type="match status" value="1"/>
</dbReference>
<keyword evidence="7 8" id="KW-0520">NAD</keyword>
<feature type="binding site" description="in other chain" evidence="8">
    <location>
        <position position="187"/>
    </location>
    <ligand>
        <name>deamido-NAD(+)</name>
        <dbReference type="ChEBI" id="CHEBI:58437"/>
        <note>ligand shared between two neighboring subunits</note>
    </ligand>
</feature>
<dbReference type="GO" id="GO:0005524">
    <property type="term" value="F:ATP binding"/>
    <property type="evidence" value="ECO:0007669"/>
    <property type="project" value="UniProtKB-UniRule"/>
</dbReference>
<feature type="domain" description="NAD/GMP synthase" evidence="11">
    <location>
        <begin position="39"/>
        <end position="279"/>
    </location>
</feature>
<keyword evidence="2 8" id="KW-0436">Ligase</keyword>
<dbReference type="GO" id="GO:0004359">
    <property type="term" value="F:glutaminase activity"/>
    <property type="evidence" value="ECO:0007669"/>
    <property type="project" value="InterPro"/>
</dbReference>
<name>A0AB39HYN3_9PSED</name>
<dbReference type="InterPro" id="IPR003694">
    <property type="entry name" value="NAD_synthase"/>
</dbReference>
<keyword evidence="5 8" id="KW-0067">ATP-binding</keyword>
<dbReference type="NCBIfam" id="TIGR00552">
    <property type="entry name" value="nadE"/>
    <property type="match status" value="1"/>
</dbReference>
<sequence length="282" mass="30486">MSTDQKIDIVAPSAARIARDLKVNQWSDEAEDAAQEILARVNFLKERVRATNTKGLVLGISGGVDSTVAGKLCQMAVEQLRAEGYTAKYYAVRLPFYVQRDEEDAQKALRFIGPDEALTVDIGQSVDAMMGALSGQHTSDEHKIDFVKGNVKARARMIAQYAIAGDKGCLVVGTDHAAEAVMGFFTKFGDGACDLAPLTGLVKGQVRQIALALGAPTELVCKTPTADLEDLDPGKPDEWAHGCTYDEIDNFLLGRPVCDDVAKVIIDAYERTAHKRALPYAP</sequence>
<keyword evidence="4 8" id="KW-0547">Nucleotide-binding</keyword>
<dbReference type="GO" id="GO:0008795">
    <property type="term" value="F:NAD+ synthase activity"/>
    <property type="evidence" value="ECO:0007669"/>
    <property type="project" value="UniProtKB-UniRule"/>
</dbReference>
<evidence type="ECO:0000259" key="11">
    <source>
        <dbReference type="Pfam" id="PF02540"/>
    </source>
</evidence>
<comment type="function">
    <text evidence="8">Catalyzes the ATP-dependent amidation of deamido-NAD to form NAD. Uses ammonia as a nitrogen source.</text>
</comment>
<evidence type="ECO:0000256" key="3">
    <source>
        <dbReference type="ARBA" id="ARBA00022723"/>
    </source>
</evidence>
<gene>
    <name evidence="8 12" type="primary">nadE</name>
    <name evidence="12" type="ORF">AB4Y39_18940</name>
</gene>
<dbReference type="InterPro" id="IPR022926">
    <property type="entry name" value="NH(3)-dep_NAD(+)_synth"/>
</dbReference>
<feature type="binding site" evidence="8">
    <location>
        <position position="203"/>
    </location>
    <ligand>
        <name>ATP</name>
        <dbReference type="ChEBI" id="CHEBI:30616"/>
    </ligand>
</feature>
<feature type="binding site" description="in other chain" evidence="8">
    <location>
        <begin position="274"/>
        <end position="275"/>
    </location>
    <ligand>
        <name>deamido-NAD(+)</name>
        <dbReference type="ChEBI" id="CHEBI:58437"/>
        <note>ligand shared between two neighboring subunits</note>
    </ligand>
</feature>
<feature type="binding site" description="in other chain" evidence="8">
    <location>
        <position position="154"/>
    </location>
    <ligand>
        <name>deamido-NAD(+)</name>
        <dbReference type="ChEBI" id="CHEBI:58437"/>
        <note>ligand shared between two neighboring subunits</note>
    </ligand>
</feature>
<dbReference type="AlphaFoldDB" id="A0AB39HYN3"/>
<dbReference type="EMBL" id="CP162607">
    <property type="protein sequence ID" value="XDK35764.1"/>
    <property type="molecule type" value="Genomic_DNA"/>
</dbReference>
<reference evidence="12" key="1">
    <citation type="submission" date="2024-07" db="EMBL/GenBank/DDBJ databases">
        <title>Identification and characteristics of a novel species of coltsfoot's symbiotic bacteria.</title>
        <authorList>
            <person name="Juszczyk A."/>
            <person name="Jasielczuk I."/>
            <person name="Gurgul A."/>
            <person name="Rogala M."/>
            <person name="Kowalczyk A."/>
            <person name="Szmatola T."/>
            <person name="Kosecka-Strojek M."/>
            <person name="Arent Z."/>
            <person name="Latowski D."/>
        </authorList>
    </citation>
    <scope>NUCLEOTIDE SEQUENCE</scope>
    <source>
        <strain evidence="12">Hg7Tf</strain>
    </source>
</reference>
<protein>
    <recommendedName>
        <fullName evidence="8 10">NH(3)-dependent NAD(+) synthetase</fullName>
        <ecNumber evidence="8 10">6.3.1.5</ecNumber>
    </recommendedName>
</protein>
<comment type="catalytic activity">
    <reaction evidence="8 10">
        <text>deamido-NAD(+) + NH4(+) + ATP = AMP + diphosphate + NAD(+) + H(+)</text>
        <dbReference type="Rhea" id="RHEA:21188"/>
        <dbReference type="ChEBI" id="CHEBI:15378"/>
        <dbReference type="ChEBI" id="CHEBI:28938"/>
        <dbReference type="ChEBI" id="CHEBI:30616"/>
        <dbReference type="ChEBI" id="CHEBI:33019"/>
        <dbReference type="ChEBI" id="CHEBI:57540"/>
        <dbReference type="ChEBI" id="CHEBI:58437"/>
        <dbReference type="ChEBI" id="CHEBI:456215"/>
        <dbReference type="EC" id="6.3.1.5"/>
    </reaction>
</comment>
<proteinExistence type="inferred from homology"/>
<dbReference type="GO" id="GO:0009435">
    <property type="term" value="P:NAD+ biosynthetic process"/>
    <property type="evidence" value="ECO:0007669"/>
    <property type="project" value="UniProtKB-UniRule"/>
</dbReference>
<comment type="similarity">
    <text evidence="1 8 9">Belongs to the NAD synthetase family.</text>
</comment>